<dbReference type="GO" id="GO:0005634">
    <property type="term" value="C:nucleus"/>
    <property type="evidence" value="ECO:0007669"/>
    <property type="project" value="TreeGrafter"/>
</dbReference>
<feature type="domain" description="RING-type" evidence="5">
    <location>
        <begin position="32"/>
        <end position="73"/>
    </location>
</feature>
<reference evidence="6" key="1">
    <citation type="submission" date="2014-12" db="EMBL/GenBank/DDBJ databases">
        <title>Insight into the proteome of Arion vulgaris.</title>
        <authorList>
            <person name="Aradska J."/>
            <person name="Bulat T."/>
            <person name="Smidak R."/>
            <person name="Sarate P."/>
            <person name="Gangsoo J."/>
            <person name="Sialana F."/>
            <person name="Bilban M."/>
            <person name="Lubec G."/>
        </authorList>
    </citation>
    <scope>NUCLEOTIDE SEQUENCE</scope>
    <source>
        <tissue evidence="6">Skin</tissue>
    </source>
</reference>
<dbReference type="GO" id="GO:0008270">
    <property type="term" value="F:zinc ion binding"/>
    <property type="evidence" value="ECO:0007669"/>
    <property type="project" value="UniProtKB-KW"/>
</dbReference>
<evidence type="ECO:0000259" key="5">
    <source>
        <dbReference type="PROSITE" id="PS50089"/>
    </source>
</evidence>
<dbReference type="SMART" id="SM00744">
    <property type="entry name" value="RINGv"/>
    <property type="match status" value="1"/>
</dbReference>
<organism evidence="6">
    <name type="scientific">Arion vulgaris</name>
    <dbReference type="NCBI Taxonomy" id="1028688"/>
    <lineage>
        <taxon>Eukaryota</taxon>
        <taxon>Metazoa</taxon>
        <taxon>Spiralia</taxon>
        <taxon>Lophotrochozoa</taxon>
        <taxon>Mollusca</taxon>
        <taxon>Gastropoda</taxon>
        <taxon>Heterobranchia</taxon>
        <taxon>Euthyneura</taxon>
        <taxon>Panpulmonata</taxon>
        <taxon>Eupulmonata</taxon>
        <taxon>Stylommatophora</taxon>
        <taxon>Helicina</taxon>
        <taxon>Arionoidea</taxon>
        <taxon>Arionidae</taxon>
        <taxon>Arion</taxon>
    </lineage>
</organism>
<dbReference type="GO" id="GO:0006511">
    <property type="term" value="P:ubiquitin-dependent protein catabolic process"/>
    <property type="evidence" value="ECO:0007669"/>
    <property type="project" value="TreeGrafter"/>
</dbReference>
<evidence type="ECO:0000313" key="6">
    <source>
        <dbReference type="EMBL" id="CEK47489.1"/>
    </source>
</evidence>
<evidence type="ECO:0000256" key="4">
    <source>
        <dbReference type="PROSITE-ProRule" id="PRU00175"/>
    </source>
</evidence>
<accession>A0A0B6XUB7</accession>
<sequence length="81" mass="9041">EINKLTICLHEASPNRQAASAAAVSAPEAPQCNICLCDYETGDEKRVLPCKHDFHKHCVDQWLKTNATCPICRSEVRMKDS</sequence>
<dbReference type="Pfam" id="PF13639">
    <property type="entry name" value="zf-RING_2"/>
    <property type="match status" value="1"/>
</dbReference>
<dbReference type="PROSITE" id="PS50089">
    <property type="entry name" value="ZF_RING_2"/>
    <property type="match status" value="1"/>
</dbReference>
<evidence type="ECO:0000256" key="2">
    <source>
        <dbReference type="ARBA" id="ARBA00022771"/>
    </source>
</evidence>
<proteinExistence type="predicted"/>
<dbReference type="PANTHER" id="PTHR45931">
    <property type="entry name" value="SI:CH211-59O9.10"/>
    <property type="match status" value="1"/>
</dbReference>
<dbReference type="SMART" id="SM00184">
    <property type="entry name" value="RING"/>
    <property type="match status" value="1"/>
</dbReference>
<dbReference type="Gene3D" id="3.30.40.10">
    <property type="entry name" value="Zinc/RING finger domain, C3HC4 (zinc finger)"/>
    <property type="match status" value="1"/>
</dbReference>
<protein>
    <recommendedName>
        <fullName evidence="5">RING-type domain-containing protein</fullName>
    </recommendedName>
</protein>
<keyword evidence="3" id="KW-0862">Zinc</keyword>
<dbReference type="InterPro" id="IPR001841">
    <property type="entry name" value="Znf_RING"/>
</dbReference>
<dbReference type="InterPro" id="IPR011016">
    <property type="entry name" value="Znf_RING-CH"/>
</dbReference>
<dbReference type="EMBL" id="HACG01000624">
    <property type="protein sequence ID" value="CEK47489.1"/>
    <property type="molecule type" value="Transcribed_RNA"/>
</dbReference>
<evidence type="ECO:0000256" key="1">
    <source>
        <dbReference type="ARBA" id="ARBA00022723"/>
    </source>
</evidence>
<dbReference type="FunFam" id="3.30.40.10:FF:000388">
    <property type="entry name" value="Putative RING zinc finger domain superfamily protein"/>
    <property type="match status" value="1"/>
</dbReference>
<evidence type="ECO:0000256" key="3">
    <source>
        <dbReference type="ARBA" id="ARBA00022833"/>
    </source>
</evidence>
<dbReference type="AlphaFoldDB" id="A0A0B6XUB7"/>
<dbReference type="InterPro" id="IPR051834">
    <property type="entry name" value="RING_finger_E3_ligase"/>
</dbReference>
<keyword evidence="2 4" id="KW-0863">Zinc-finger</keyword>
<dbReference type="GO" id="GO:0061630">
    <property type="term" value="F:ubiquitin protein ligase activity"/>
    <property type="evidence" value="ECO:0007669"/>
    <property type="project" value="TreeGrafter"/>
</dbReference>
<name>A0A0B6XUB7_9EUPU</name>
<keyword evidence="1" id="KW-0479">Metal-binding</keyword>
<dbReference type="SUPFAM" id="SSF57850">
    <property type="entry name" value="RING/U-box"/>
    <property type="match status" value="1"/>
</dbReference>
<feature type="non-terminal residue" evidence="6">
    <location>
        <position position="1"/>
    </location>
</feature>
<gene>
    <name evidence="6" type="primary">ORF1479</name>
</gene>
<dbReference type="InterPro" id="IPR013083">
    <property type="entry name" value="Znf_RING/FYVE/PHD"/>
</dbReference>
<dbReference type="PANTHER" id="PTHR45931:SF3">
    <property type="entry name" value="RING ZINC FINGER-CONTAINING PROTEIN"/>
    <property type="match status" value="1"/>
</dbReference>